<dbReference type="Proteomes" id="UP001148838">
    <property type="component" value="Unassembled WGS sequence"/>
</dbReference>
<proteinExistence type="predicted"/>
<name>A0ABQ8U0M4_PERAM</name>
<evidence type="ECO:0000259" key="2">
    <source>
        <dbReference type="Pfam" id="PF13358"/>
    </source>
</evidence>
<feature type="region of interest" description="Disordered" evidence="1">
    <location>
        <begin position="38"/>
        <end position="61"/>
    </location>
</feature>
<protein>
    <recommendedName>
        <fullName evidence="2">Tc1-like transposase DDE domain-containing protein</fullName>
    </recommendedName>
</protein>
<sequence>MEQKHGHYDEEKILEAFEMWIWRRIDHLKWTDRIGNEAVSERNSEEEEDAEANLLSRRHAYGPQLEPRTGKRLLVSRDSTRVGLQNSRPLSSSPMRAALIWGLLMDEKECGEGLEKAGISNVACIDLVFVDRGTISAQSYIEEILENHMMPFAPFIGQNVTLMHDNVRPHTARCVVQYLEEVGIRTLDLATRSPDINPIEHMWHMLGRNVQRRDVNTLVQLRPTLLEEWDLIPQEDLQRLVGSSYASMLTGCHRLQEWKYPFL</sequence>
<dbReference type="Pfam" id="PF13358">
    <property type="entry name" value="DDE_3"/>
    <property type="match status" value="1"/>
</dbReference>
<evidence type="ECO:0000313" key="3">
    <source>
        <dbReference type="EMBL" id="KAJ4451911.1"/>
    </source>
</evidence>
<reference evidence="3 4" key="1">
    <citation type="journal article" date="2022" name="Allergy">
        <title>Genome assembly and annotation of Periplaneta americana reveal a comprehensive cockroach allergen profile.</title>
        <authorList>
            <person name="Wang L."/>
            <person name="Xiong Q."/>
            <person name="Saelim N."/>
            <person name="Wang L."/>
            <person name="Nong W."/>
            <person name="Wan A.T."/>
            <person name="Shi M."/>
            <person name="Liu X."/>
            <person name="Cao Q."/>
            <person name="Hui J.H.L."/>
            <person name="Sookrung N."/>
            <person name="Leung T.F."/>
            <person name="Tungtrongchitr A."/>
            <person name="Tsui S.K.W."/>
        </authorList>
    </citation>
    <scope>NUCLEOTIDE SEQUENCE [LARGE SCALE GENOMIC DNA]</scope>
    <source>
        <strain evidence="3">PWHHKU_190912</strain>
    </source>
</reference>
<accession>A0ABQ8U0M4</accession>
<organism evidence="3 4">
    <name type="scientific">Periplaneta americana</name>
    <name type="common">American cockroach</name>
    <name type="synonym">Blatta americana</name>
    <dbReference type="NCBI Taxonomy" id="6978"/>
    <lineage>
        <taxon>Eukaryota</taxon>
        <taxon>Metazoa</taxon>
        <taxon>Ecdysozoa</taxon>
        <taxon>Arthropoda</taxon>
        <taxon>Hexapoda</taxon>
        <taxon>Insecta</taxon>
        <taxon>Pterygota</taxon>
        <taxon>Neoptera</taxon>
        <taxon>Polyneoptera</taxon>
        <taxon>Dictyoptera</taxon>
        <taxon>Blattodea</taxon>
        <taxon>Blattoidea</taxon>
        <taxon>Blattidae</taxon>
        <taxon>Blattinae</taxon>
        <taxon>Periplaneta</taxon>
    </lineage>
</organism>
<dbReference type="EMBL" id="JAJSOF020000001">
    <property type="protein sequence ID" value="KAJ4451911.1"/>
    <property type="molecule type" value="Genomic_DNA"/>
</dbReference>
<comment type="caution">
    <text evidence="3">The sequence shown here is derived from an EMBL/GenBank/DDBJ whole genome shotgun (WGS) entry which is preliminary data.</text>
</comment>
<keyword evidence="4" id="KW-1185">Reference proteome</keyword>
<evidence type="ECO:0000313" key="4">
    <source>
        <dbReference type="Proteomes" id="UP001148838"/>
    </source>
</evidence>
<evidence type="ECO:0000256" key="1">
    <source>
        <dbReference type="SAM" id="MobiDB-lite"/>
    </source>
</evidence>
<dbReference type="Gene3D" id="3.30.420.10">
    <property type="entry name" value="Ribonuclease H-like superfamily/Ribonuclease H"/>
    <property type="match status" value="1"/>
</dbReference>
<dbReference type="InterPro" id="IPR038717">
    <property type="entry name" value="Tc1-like_DDE_dom"/>
</dbReference>
<gene>
    <name evidence="3" type="ORF">ANN_03389</name>
</gene>
<dbReference type="InterPro" id="IPR036397">
    <property type="entry name" value="RNaseH_sf"/>
</dbReference>
<feature type="domain" description="Tc1-like transposase DDE" evidence="2">
    <location>
        <begin position="131"/>
        <end position="221"/>
    </location>
</feature>